<dbReference type="Gene3D" id="1.10.630.10">
    <property type="entry name" value="Cytochrome P450"/>
    <property type="match status" value="1"/>
</dbReference>
<dbReference type="SUPFAM" id="SSF48264">
    <property type="entry name" value="Cytochrome P450"/>
    <property type="match status" value="1"/>
</dbReference>
<keyword evidence="12" id="KW-0521">NADP</keyword>
<evidence type="ECO:0000256" key="26">
    <source>
        <dbReference type="PIRSR" id="PIRSR602401-1"/>
    </source>
</evidence>
<keyword evidence="13" id="KW-0249">Electron transport</keyword>
<comment type="cofactor">
    <cofactor evidence="3">
        <name>FAD</name>
        <dbReference type="ChEBI" id="CHEBI:57692"/>
    </cofactor>
</comment>
<dbReference type="PRINTS" id="PR00463">
    <property type="entry name" value="EP450I"/>
</dbReference>
<dbReference type="EC" id="1.6.2.4" evidence="17"/>
<evidence type="ECO:0000256" key="16">
    <source>
        <dbReference type="ARBA" id="ARBA00023033"/>
    </source>
</evidence>
<dbReference type="Proteomes" id="UP001154252">
    <property type="component" value="Unassembled WGS sequence"/>
</dbReference>
<dbReference type="EC" id="1.14.14.1" evidence="5"/>
<evidence type="ECO:0000256" key="20">
    <source>
        <dbReference type="ARBA" id="ARBA00050670"/>
    </source>
</evidence>
<keyword evidence="7 26" id="KW-0349">Heme</keyword>
<evidence type="ECO:0000256" key="3">
    <source>
        <dbReference type="ARBA" id="ARBA00001974"/>
    </source>
</evidence>
<comment type="catalytic activity">
    <reaction evidence="18">
        <text>an organic molecule + reduced [NADPH--hemoprotein reductase] + O2 = an alcohol + oxidized [NADPH--hemoprotein reductase] + H2O + H(+)</text>
        <dbReference type="Rhea" id="RHEA:17149"/>
        <dbReference type="Rhea" id="RHEA-COMP:11964"/>
        <dbReference type="Rhea" id="RHEA-COMP:11965"/>
        <dbReference type="ChEBI" id="CHEBI:15377"/>
        <dbReference type="ChEBI" id="CHEBI:15378"/>
        <dbReference type="ChEBI" id="CHEBI:15379"/>
        <dbReference type="ChEBI" id="CHEBI:30879"/>
        <dbReference type="ChEBI" id="CHEBI:57618"/>
        <dbReference type="ChEBI" id="CHEBI:58210"/>
        <dbReference type="ChEBI" id="CHEBI:142491"/>
        <dbReference type="EC" id="1.14.14.1"/>
    </reaction>
</comment>
<dbReference type="GO" id="GO:0043386">
    <property type="term" value="P:mycotoxin biosynthetic process"/>
    <property type="evidence" value="ECO:0007669"/>
    <property type="project" value="UniProtKB-ARBA"/>
</dbReference>
<evidence type="ECO:0000256" key="10">
    <source>
        <dbReference type="ARBA" id="ARBA00022723"/>
    </source>
</evidence>
<dbReference type="Pfam" id="PF00067">
    <property type="entry name" value="p450"/>
    <property type="match status" value="1"/>
</dbReference>
<evidence type="ECO:0000256" key="4">
    <source>
        <dbReference type="ARBA" id="ARBA00010018"/>
    </source>
</evidence>
<comment type="catalytic activity">
    <reaction evidence="23">
        <text>dodecan-1-ol + reduced [NADPH--hemoprotein reductase] + O2 = 1,6-dodecanediol + oxidized [NADPH--hemoprotein reductase] + H2O + H(+)</text>
        <dbReference type="Rhea" id="RHEA:76779"/>
        <dbReference type="Rhea" id="RHEA-COMP:11964"/>
        <dbReference type="Rhea" id="RHEA-COMP:11965"/>
        <dbReference type="ChEBI" id="CHEBI:15377"/>
        <dbReference type="ChEBI" id="CHEBI:15378"/>
        <dbReference type="ChEBI" id="CHEBI:15379"/>
        <dbReference type="ChEBI" id="CHEBI:28878"/>
        <dbReference type="ChEBI" id="CHEBI:57618"/>
        <dbReference type="ChEBI" id="CHEBI:58210"/>
        <dbReference type="ChEBI" id="CHEBI:195445"/>
    </reaction>
    <physiologicalReaction direction="left-to-right" evidence="23">
        <dbReference type="Rhea" id="RHEA:76780"/>
    </physiologicalReaction>
</comment>
<evidence type="ECO:0000256" key="17">
    <source>
        <dbReference type="ARBA" id="ARBA00023797"/>
    </source>
</evidence>
<protein>
    <recommendedName>
        <fullName evidence="24">Self-sufficient cytochrome P450 monooxygenase CYP505E4</fullName>
        <ecNumber evidence="5">1.14.14.1</ecNumber>
        <ecNumber evidence="17">1.6.2.4</ecNumber>
    </recommendedName>
    <alternativeName>
        <fullName evidence="25">Bifunctional cytochrome P450/NADPH--P450 reductase CYP505E4</fullName>
    </alternativeName>
</protein>
<evidence type="ECO:0000256" key="27">
    <source>
        <dbReference type="RuleBase" id="RU000461"/>
    </source>
</evidence>
<sequence>MPTKIPGPPGVPLLGNVFDVNPNETWNSLNKLAKQYGSIFKINALGHEIVFIGSVALLEEICDETRFRKCVTGPVVEIRHAVNHSLFTADDSDKIWGIAHRIMMPHLTQSATDNLFGDMAEVIPDLTKKWSAGTKTRTLLTKDLDRLLLASCMQCFFNQRVHVLEGAEPPMLSAMDGATMEAMKRPTRVPKFLNRLVYQRRFDKDTKTMRQFAAQVIKTRKEQPETARKDILDAMMNGADPESGEKLSESEIIDEIISIFIGAATASNLVSYALYYLMENPSEITKAQEEIDRVVGDGKIDLEHLQSLNYVEAILRESIRLSATAPGFNIEPIPSDNKSPILLAGGEYQIAHDQPMIAVLSQVNRDPAVFEDPEAFKPERVFGDKWDQLPAAAKKGFGNGKRECIGKLWAWRWSFFTLASIIKETTFELADPNYKLESNGAFSIKPLEFYGLVSARK</sequence>
<comment type="catalytic activity">
    <reaction evidence="22">
        <text>dodecanoate + reduced [NADPH--hemoprotein reductase] + O2 = 5-hydroxydodecanoate + oxidized [NADPH--hemoprotein reductase] + H2O + H(+)</text>
        <dbReference type="Rhea" id="RHEA:76723"/>
        <dbReference type="Rhea" id="RHEA-COMP:11964"/>
        <dbReference type="Rhea" id="RHEA-COMP:11965"/>
        <dbReference type="ChEBI" id="CHEBI:15377"/>
        <dbReference type="ChEBI" id="CHEBI:15378"/>
        <dbReference type="ChEBI" id="CHEBI:15379"/>
        <dbReference type="ChEBI" id="CHEBI:18262"/>
        <dbReference type="ChEBI" id="CHEBI:57618"/>
        <dbReference type="ChEBI" id="CHEBI:58210"/>
        <dbReference type="ChEBI" id="CHEBI:195418"/>
    </reaction>
    <physiologicalReaction direction="left-to-right" evidence="22">
        <dbReference type="Rhea" id="RHEA:76724"/>
    </physiologicalReaction>
</comment>
<comment type="catalytic activity">
    <reaction evidence="19">
        <text>2 oxidized [cytochrome P450] + NADPH = 2 reduced [cytochrome P450] + NADP(+) + H(+)</text>
        <dbReference type="Rhea" id="RHEA:24040"/>
        <dbReference type="Rhea" id="RHEA-COMP:14627"/>
        <dbReference type="Rhea" id="RHEA-COMP:14628"/>
        <dbReference type="ChEBI" id="CHEBI:15378"/>
        <dbReference type="ChEBI" id="CHEBI:55376"/>
        <dbReference type="ChEBI" id="CHEBI:57783"/>
        <dbReference type="ChEBI" id="CHEBI:58349"/>
        <dbReference type="ChEBI" id="CHEBI:60344"/>
        <dbReference type="EC" id="1.6.2.4"/>
    </reaction>
</comment>
<dbReference type="PROSITE" id="PS00086">
    <property type="entry name" value="CYTOCHROME_P450"/>
    <property type="match status" value="1"/>
</dbReference>
<comment type="cofactor">
    <cofactor evidence="1">
        <name>FMN</name>
        <dbReference type="ChEBI" id="CHEBI:58210"/>
    </cofactor>
</comment>
<dbReference type="AlphaFoldDB" id="A0A9W4K958"/>
<evidence type="ECO:0000256" key="14">
    <source>
        <dbReference type="ARBA" id="ARBA00023002"/>
    </source>
</evidence>
<comment type="cofactor">
    <cofactor evidence="2 26">
        <name>heme</name>
        <dbReference type="ChEBI" id="CHEBI:30413"/>
    </cofactor>
</comment>
<dbReference type="PANTHER" id="PTHR24303">
    <property type="entry name" value="HEME-BINDING MONOOXYGENASE FAMILY"/>
    <property type="match status" value="1"/>
</dbReference>
<dbReference type="GO" id="GO:0003958">
    <property type="term" value="F:NADPH-hemoprotein reductase activity"/>
    <property type="evidence" value="ECO:0007669"/>
    <property type="project" value="UniProtKB-EC"/>
</dbReference>
<evidence type="ECO:0000256" key="15">
    <source>
        <dbReference type="ARBA" id="ARBA00023004"/>
    </source>
</evidence>
<evidence type="ECO:0000256" key="21">
    <source>
        <dbReference type="ARBA" id="ARBA00050725"/>
    </source>
</evidence>
<dbReference type="GO" id="GO:0020037">
    <property type="term" value="F:heme binding"/>
    <property type="evidence" value="ECO:0007669"/>
    <property type="project" value="InterPro"/>
</dbReference>
<evidence type="ECO:0000256" key="18">
    <source>
        <dbReference type="ARBA" id="ARBA00047827"/>
    </source>
</evidence>
<comment type="caution">
    <text evidence="28">The sequence shown here is derived from an EMBL/GenBank/DDBJ whole genome shotgun (WGS) entry which is preliminary data.</text>
</comment>
<evidence type="ECO:0000256" key="11">
    <source>
        <dbReference type="ARBA" id="ARBA00022827"/>
    </source>
</evidence>
<keyword evidence="10 26" id="KW-0479">Metal-binding</keyword>
<dbReference type="EMBL" id="CAJVRC010000846">
    <property type="protein sequence ID" value="CAG8893500.1"/>
    <property type="molecule type" value="Genomic_DNA"/>
</dbReference>
<keyword evidence="16 27" id="KW-0503">Monooxygenase</keyword>
<dbReference type="FunFam" id="1.10.630.10:FF:000040">
    <property type="entry name" value="Bifunctional cytochrome P450/NADPH--P450 reductase"/>
    <property type="match status" value="1"/>
</dbReference>
<evidence type="ECO:0000256" key="1">
    <source>
        <dbReference type="ARBA" id="ARBA00001917"/>
    </source>
</evidence>
<dbReference type="OrthoDB" id="1470350at2759"/>
<keyword evidence="9" id="KW-0288">FMN</keyword>
<evidence type="ECO:0000256" key="2">
    <source>
        <dbReference type="ARBA" id="ARBA00001971"/>
    </source>
</evidence>
<dbReference type="InterPro" id="IPR002401">
    <property type="entry name" value="Cyt_P450_E_grp-I"/>
</dbReference>
<evidence type="ECO:0000256" key="24">
    <source>
        <dbReference type="ARBA" id="ARBA00069187"/>
    </source>
</evidence>
<evidence type="ECO:0000256" key="9">
    <source>
        <dbReference type="ARBA" id="ARBA00022643"/>
    </source>
</evidence>
<name>A0A9W4K958_9EURO</name>
<dbReference type="InterPro" id="IPR017972">
    <property type="entry name" value="Cyt_P450_CS"/>
</dbReference>
<evidence type="ECO:0000256" key="13">
    <source>
        <dbReference type="ARBA" id="ARBA00022982"/>
    </source>
</evidence>
<accession>A0A9W4K958</accession>
<gene>
    <name evidence="28" type="ORF">PEGY_LOCUS3586</name>
</gene>
<feature type="binding site" description="axial binding residue" evidence="26">
    <location>
        <position position="404"/>
    </location>
    <ligand>
        <name>heme</name>
        <dbReference type="ChEBI" id="CHEBI:30413"/>
    </ligand>
    <ligandPart>
        <name>Fe</name>
        <dbReference type="ChEBI" id="CHEBI:18248"/>
    </ligandPart>
</feature>
<keyword evidence="6" id="KW-0813">Transport</keyword>
<dbReference type="InterPro" id="IPR036396">
    <property type="entry name" value="Cyt_P450_sf"/>
</dbReference>
<comment type="similarity">
    <text evidence="27">Belongs to the cytochrome P450 family.</text>
</comment>
<keyword evidence="11" id="KW-0274">FAD</keyword>
<keyword evidence="15 26" id="KW-0408">Iron</keyword>
<evidence type="ECO:0000256" key="5">
    <source>
        <dbReference type="ARBA" id="ARBA00012109"/>
    </source>
</evidence>
<dbReference type="PANTHER" id="PTHR24303:SF31">
    <property type="entry name" value="CYTOCHROME P450 307A1-RELATED"/>
    <property type="match status" value="1"/>
</dbReference>
<evidence type="ECO:0000256" key="23">
    <source>
        <dbReference type="ARBA" id="ARBA00052652"/>
    </source>
</evidence>
<evidence type="ECO:0000256" key="19">
    <source>
        <dbReference type="ARBA" id="ARBA00049342"/>
    </source>
</evidence>
<evidence type="ECO:0000256" key="6">
    <source>
        <dbReference type="ARBA" id="ARBA00022448"/>
    </source>
</evidence>
<evidence type="ECO:0000256" key="12">
    <source>
        <dbReference type="ARBA" id="ARBA00022857"/>
    </source>
</evidence>
<organism evidence="28 29">
    <name type="scientific">Penicillium egyptiacum</name>
    <dbReference type="NCBI Taxonomy" id="1303716"/>
    <lineage>
        <taxon>Eukaryota</taxon>
        <taxon>Fungi</taxon>
        <taxon>Dikarya</taxon>
        <taxon>Ascomycota</taxon>
        <taxon>Pezizomycotina</taxon>
        <taxon>Eurotiomycetes</taxon>
        <taxon>Eurotiomycetidae</taxon>
        <taxon>Eurotiales</taxon>
        <taxon>Aspergillaceae</taxon>
        <taxon>Penicillium</taxon>
    </lineage>
</organism>
<dbReference type="GO" id="GO:0005506">
    <property type="term" value="F:iron ion binding"/>
    <property type="evidence" value="ECO:0007669"/>
    <property type="project" value="InterPro"/>
</dbReference>
<comment type="catalytic activity">
    <reaction evidence="21">
        <text>dodecan-1-ol + reduced [NADPH--hemoprotein reductase] + O2 = 1,4-dodecanediol + oxidized [NADPH--hemoprotein reductase] + H2O + H(+)</text>
        <dbReference type="Rhea" id="RHEA:76763"/>
        <dbReference type="Rhea" id="RHEA-COMP:11964"/>
        <dbReference type="Rhea" id="RHEA-COMP:11965"/>
        <dbReference type="ChEBI" id="CHEBI:15377"/>
        <dbReference type="ChEBI" id="CHEBI:15378"/>
        <dbReference type="ChEBI" id="CHEBI:15379"/>
        <dbReference type="ChEBI" id="CHEBI:28878"/>
        <dbReference type="ChEBI" id="CHEBI:57618"/>
        <dbReference type="ChEBI" id="CHEBI:58210"/>
        <dbReference type="ChEBI" id="CHEBI:195422"/>
    </reaction>
    <physiologicalReaction direction="left-to-right" evidence="21">
        <dbReference type="Rhea" id="RHEA:76764"/>
    </physiologicalReaction>
</comment>
<comment type="similarity">
    <text evidence="4">In the N-terminal section; belongs to the cytochrome P450 family.</text>
</comment>
<evidence type="ECO:0000256" key="22">
    <source>
        <dbReference type="ARBA" id="ARBA00051516"/>
    </source>
</evidence>
<evidence type="ECO:0000256" key="7">
    <source>
        <dbReference type="ARBA" id="ARBA00022617"/>
    </source>
</evidence>
<evidence type="ECO:0000256" key="8">
    <source>
        <dbReference type="ARBA" id="ARBA00022630"/>
    </source>
</evidence>
<dbReference type="InterPro" id="IPR001128">
    <property type="entry name" value="Cyt_P450"/>
</dbReference>
<comment type="catalytic activity">
    <reaction evidence="20">
        <text>dodecan-1-ol + reduced [NADPH--hemoprotein reductase] + O2 = 1,5-dodecanediol + oxidized [NADPH--hemoprotein reductase] + H2O + H(+)</text>
        <dbReference type="Rhea" id="RHEA:76759"/>
        <dbReference type="Rhea" id="RHEA-COMP:11964"/>
        <dbReference type="Rhea" id="RHEA-COMP:11965"/>
        <dbReference type="ChEBI" id="CHEBI:15377"/>
        <dbReference type="ChEBI" id="CHEBI:15378"/>
        <dbReference type="ChEBI" id="CHEBI:15379"/>
        <dbReference type="ChEBI" id="CHEBI:28878"/>
        <dbReference type="ChEBI" id="CHEBI:57618"/>
        <dbReference type="ChEBI" id="CHEBI:58210"/>
        <dbReference type="ChEBI" id="CHEBI:195414"/>
    </reaction>
    <physiologicalReaction direction="left-to-right" evidence="20">
        <dbReference type="Rhea" id="RHEA:76760"/>
    </physiologicalReaction>
</comment>
<evidence type="ECO:0000313" key="28">
    <source>
        <dbReference type="EMBL" id="CAG8893500.1"/>
    </source>
</evidence>
<keyword evidence="8" id="KW-0285">Flavoprotein</keyword>
<keyword evidence="29" id="KW-1185">Reference proteome</keyword>
<keyword evidence="14 27" id="KW-0560">Oxidoreductase</keyword>
<evidence type="ECO:0000256" key="25">
    <source>
        <dbReference type="ARBA" id="ARBA00081991"/>
    </source>
</evidence>
<reference evidence="28" key="1">
    <citation type="submission" date="2021-07" db="EMBL/GenBank/DDBJ databases">
        <authorList>
            <person name="Branca A.L. A."/>
        </authorList>
    </citation>
    <scope>NUCLEOTIDE SEQUENCE</scope>
</reference>
<evidence type="ECO:0000313" key="29">
    <source>
        <dbReference type="Proteomes" id="UP001154252"/>
    </source>
</evidence>
<dbReference type="GO" id="GO:0016712">
    <property type="term" value="F:oxidoreductase activity, acting on paired donors, with incorporation or reduction of molecular oxygen, reduced flavin or flavoprotein as one donor, and incorporation of one atom of oxygen"/>
    <property type="evidence" value="ECO:0007669"/>
    <property type="project" value="UniProtKB-EC"/>
</dbReference>
<proteinExistence type="inferred from homology"/>